<dbReference type="EMBL" id="JBHUEH010000023">
    <property type="protein sequence ID" value="MFD1887178.1"/>
    <property type="molecule type" value="Genomic_DNA"/>
</dbReference>
<dbReference type="PROSITE" id="PS51272">
    <property type="entry name" value="SLH"/>
    <property type="match status" value="3"/>
</dbReference>
<proteinExistence type="predicted"/>
<evidence type="ECO:0000313" key="3">
    <source>
        <dbReference type="EMBL" id="MFD1887178.1"/>
    </source>
</evidence>
<dbReference type="InterPro" id="IPR051465">
    <property type="entry name" value="Cell_Envelope_Struct_Comp"/>
</dbReference>
<feature type="region of interest" description="Disordered" evidence="1">
    <location>
        <begin position="141"/>
        <end position="219"/>
    </location>
</feature>
<dbReference type="Proteomes" id="UP001597233">
    <property type="component" value="Unassembled WGS sequence"/>
</dbReference>
<evidence type="ECO:0000313" key="4">
    <source>
        <dbReference type="Proteomes" id="UP001597233"/>
    </source>
</evidence>
<evidence type="ECO:0000259" key="2">
    <source>
        <dbReference type="PROSITE" id="PS51272"/>
    </source>
</evidence>
<dbReference type="Pfam" id="PF00395">
    <property type="entry name" value="SLH"/>
    <property type="match status" value="3"/>
</dbReference>
<sequence length="672" mass="70488">MNTFTMKLTRPAWAKPRILACILLSSMLFIAAVPSVSAQSYLVQYTVYPPANNTALELAVVALYPAVPALERTSTNMQYSLDSTDGHNGVWNDANDGETPFTPSQGWLTLRLRNDPSSAFRLAYIDINASGSGILVQQGADDRSGQAMNGASPDGGASTDSSTSAGNMNNSSNGSGGASSNNGVNTNGNSTDGTSANNNRSNTSISTGTTTPATSNTNTVLPSGNGLYISQSAAPGQLAITLNKNEVLQQLYAAQDQIVPIVIPDGYTIIRCVMNGDVLQALYDAHGGIAIQSGAGEYVLPIRDIDPNVLSALLGNTTATSLQAMTLQIEITPVANEVATAIQQAASKTGTQVVGTPVQFMLKGSAGQQPSQTIDPAILFPATPIKLGNEAGQAGNGASQSTEKVATAATSTGNSKRQLILHPSGSNGNDGTTFTTVVRWNPALQQIIPVPTVKKANSSSAGGAVTATVHGAAPDGVYALVQHHPSFTDVAKHWSRNDVNDMASRLIVNGEAGKFVPDREVTRAEFAAMLVRALGLADEQSDHLPRDVKRSDWYAGVVGTAINHGLIEGYNDGNFRPNQPITREEAAMIISHAMNYTGQSTTLTDNDVQGQLNRFSDRSEVSGWAKKAVAVAAKSSIVGGDHGQFAPQSHVTRAQSASMIRRLLQKADWINE</sequence>
<evidence type="ECO:0000256" key="1">
    <source>
        <dbReference type="SAM" id="MobiDB-lite"/>
    </source>
</evidence>
<feature type="domain" description="SLH" evidence="2">
    <location>
        <begin position="482"/>
        <end position="540"/>
    </location>
</feature>
<dbReference type="PANTHER" id="PTHR43308">
    <property type="entry name" value="OUTER MEMBRANE PROTEIN ALPHA-RELATED"/>
    <property type="match status" value="1"/>
</dbReference>
<keyword evidence="4" id="KW-1185">Reference proteome</keyword>
<protein>
    <submittedName>
        <fullName evidence="3">S-layer homology domain-containing protein</fullName>
    </submittedName>
</protein>
<dbReference type="InterPro" id="IPR001119">
    <property type="entry name" value="SLH_dom"/>
</dbReference>
<gene>
    <name evidence="3" type="ORF">ACFSC9_16925</name>
</gene>
<comment type="caution">
    <text evidence="3">The sequence shown here is derived from an EMBL/GenBank/DDBJ whole genome shotgun (WGS) entry which is preliminary data.</text>
</comment>
<name>A0ABW4RNW8_9BACL</name>
<accession>A0ABW4RNW8</accession>
<feature type="region of interest" description="Disordered" evidence="1">
    <location>
        <begin position="411"/>
        <end position="430"/>
    </location>
</feature>
<reference evidence="4" key="1">
    <citation type="journal article" date="2019" name="Int. J. Syst. Evol. Microbiol.">
        <title>The Global Catalogue of Microorganisms (GCM) 10K type strain sequencing project: providing services to taxonomists for standard genome sequencing and annotation.</title>
        <authorList>
            <consortium name="The Broad Institute Genomics Platform"/>
            <consortium name="The Broad Institute Genome Sequencing Center for Infectious Disease"/>
            <person name="Wu L."/>
            <person name="Ma J."/>
        </authorList>
    </citation>
    <scope>NUCLEOTIDE SEQUENCE [LARGE SCALE GENOMIC DNA]</scope>
    <source>
        <strain evidence="4">CCUG 54950</strain>
    </source>
</reference>
<dbReference type="PANTHER" id="PTHR43308:SF5">
    <property type="entry name" value="S-LAYER PROTEIN _ PEPTIDOGLYCAN ENDO-BETA-N-ACETYLGLUCOSAMINIDASE"/>
    <property type="match status" value="1"/>
</dbReference>
<feature type="domain" description="SLH" evidence="2">
    <location>
        <begin position="541"/>
        <end position="604"/>
    </location>
</feature>
<dbReference type="RefSeq" id="WP_347327308.1">
    <property type="nucleotide sequence ID" value="NZ_JBCGUH010000025.1"/>
</dbReference>
<feature type="domain" description="SLH" evidence="2">
    <location>
        <begin position="612"/>
        <end position="672"/>
    </location>
</feature>
<feature type="compositionally biased region" description="Low complexity" evidence="1">
    <location>
        <begin position="150"/>
        <end position="219"/>
    </location>
</feature>
<organism evidence="3 4">
    <name type="scientific">Paenibacillus wenxiniae</name>
    <dbReference type="NCBI Taxonomy" id="1636843"/>
    <lineage>
        <taxon>Bacteria</taxon>
        <taxon>Bacillati</taxon>
        <taxon>Bacillota</taxon>
        <taxon>Bacilli</taxon>
        <taxon>Bacillales</taxon>
        <taxon>Paenibacillaceae</taxon>
        <taxon>Paenibacillus</taxon>
    </lineage>
</organism>